<keyword evidence="7" id="KW-0503">Monooxygenase</keyword>
<dbReference type="AlphaFoldDB" id="A0A845UD58"/>
<evidence type="ECO:0000256" key="7">
    <source>
        <dbReference type="ARBA" id="ARBA00023033"/>
    </source>
</evidence>
<dbReference type="PANTHER" id="PTHR43876">
    <property type="entry name" value="UBIQUINONE BIOSYNTHESIS MONOOXYGENASE COQ6, MITOCHONDRIAL"/>
    <property type="match status" value="1"/>
</dbReference>
<keyword evidence="5" id="KW-0274">FAD</keyword>
<keyword evidence="4" id="KW-0285">Flavoprotein</keyword>
<evidence type="ECO:0000259" key="8">
    <source>
        <dbReference type="Pfam" id="PF01494"/>
    </source>
</evidence>
<proteinExistence type="inferred from homology"/>
<comment type="caution">
    <text evidence="9">The sequence shown here is derived from an EMBL/GenBank/DDBJ whole genome shotgun (WGS) entry which is preliminary data.</text>
</comment>
<dbReference type="GO" id="GO:0004497">
    <property type="term" value="F:monooxygenase activity"/>
    <property type="evidence" value="ECO:0007669"/>
    <property type="project" value="UniProtKB-KW"/>
</dbReference>
<dbReference type="GO" id="GO:0016705">
    <property type="term" value="F:oxidoreductase activity, acting on paired donors, with incorporation or reduction of molecular oxygen"/>
    <property type="evidence" value="ECO:0007669"/>
    <property type="project" value="InterPro"/>
</dbReference>
<dbReference type="PRINTS" id="PR00420">
    <property type="entry name" value="RNGMNOXGNASE"/>
</dbReference>
<evidence type="ECO:0000256" key="6">
    <source>
        <dbReference type="ARBA" id="ARBA00023002"/>
    </source>
</evidence>
<dbReference type="GO" id="GO:0071949">
    <property type="term" value="F:FAD binding"/>
    <property type="evidence" value="ECO:0007669"/>
    <property type="project" value="InterPro"/>
</dbReference>
<dbReference type="UniPathway" id="UPA00232"/>
<dbReference type="InterPro" id="IPR051205">
    <property type="entry name" value="UbiH/COQ6_monooxygenase"/>
</dbReference>
<evidence type="ECO:0000256" key="4">
    <source>
        <dbReference type="ARBA" id="ARBA00022630"/>
    </source>
</evidence>
<dbReference type="Pfam" id="PF01494">
    <property type="entry name" value="FAD_binding_3"/>
    <property type="match status" value="1"/>
</dbReference>
<evidence type="ECO:0000256" key="2">
    <source>
        <dbReference type="ARBA" id="ARBA00004749"/>
    </source>
</evidence>
<dbReference type="InterPro" id="IPR036188">
    <property type="entry name" value="FAD/NAD-bd_sf"/>
</dbReference>
<protein>
    <submittedName>
        <fullName evidence="9">2-octaprenyl-6-methoxyphenyl hydroxylase</fullName>
    </submittedName>
</protein>
<evidence type="ECO:0000313" key="9">
    <source>
        <dbReference type="EMBL" id="NDU43891.1"/>
    </source>
</evidence>
<evidence type="ECO:0000256" key="3">
    <source>
        <dbReference type="ARBA" id="ARBA00005349"/>
    </source>
</evidence>
<sequence>MSSEATHYDLVVSGAGLVGASLALAAHQTGLRVAVFEKRSAAACTAPDPFERASLITLGSQRFLDRLGLDVSTLGSAVERMQVWDAEGPGSIRLDAAEGDADHLGHIVENRRLEQILRMALEKTGLRIHYDREITSACADSRAMHLIDTSGTEFHGTLLAIAEGRQSSLRNTLIQAPVFRESYGQDAITATVWIEKPHRHTAYQRFLPTGPLAVLPFSGDADGKARASIVWSAKHARARHLMALDDTQFLHQLHQAFGPQLGHFHRIGRRNSYPLSGLHSSRYIGARSVLAGDTAHGVHPLAGLGVNLGFRDAEQLMKVIATARQRHEDWGEAHVLRRYQSARRPDNLFTVLTCGALSHLFSNRSRGLARLRDLGMLGTGMIAPVKRFLIRQAMGLQGD</sequence>
<comment type="pathway">
    <text evidence="2">Cofactor biosynthesis; ubiquinone biosynthesis.</text>
</comment>
<comment type="cofactor">
    <cofactor evidence="1">
        <name>FAD</name>
        <dbReference type="ChEBI" id="CHEBI:57692"/>
    </cofactor>
</comment>
<evidence type="ECO:0000256" key="1">
    <source>
        <dbReference type="ARBA" id="ARBA00001974"/>
    </source>
</evidence>
<dbReference type="PANTHER" id="PTHR43876:SF7">
    <property type="entry name" value="UBIQUINONE BIOSYNTHESIS MONOOXYGENASE COQ6, MITOCHONDRIAL"/>
    <property type="match status" value="1"/>
</dbReference>
<dbReference type="EMBL" id="WNJL01000050">
    <property type="protein sequence ID" value="NDU43891.1"/>
    <property type="molecule type" value="Genomic_DNA"/>
</dbReference>
<name>A0A845UD58_9PROT</name>
<comment type="similarity">
    <text evidence="3">Belongs to the UbiH/COQ6 family.</text>
</comment>
<dbReference type="Gene3D" id="3.50.50.60">
    <property type="entry name" value="FAD/NAD(P)-binding domain"/>
    <property type="match status" value="2"/>
</dbReference>
<dbReference type="SUPFAM" id="SSF51905">
    <property type="entry name" value="FAD/NAD(P)-binding domain"/>
    <property type="match status" value="1"/>
</dbReference>
<gene>
    <name evidence="9" type="ORF">GL267_15020</name>
</gene>
<dbReference type="GO" id="GO:0006744">
    <property type="term" value="P:ubiquinone biosynthetic process"/>
    <property type="evidence" value="ECO:0007669"/>
    <property type="project" value="UniProtKB-UniPathway"/>
</dbReference>
<feature type="domain" description="FAD-binding" evidence="8">
    <location>
        <begin position="9"/>
        <end position="345"/>
    </location>
</feature>
<keyword evidence="6" id="KW-0560">Oxidoreductase</keyword>
<reference evidence="9" key="1">
    <citation type="submission" date="2019-11" db="EMBL/GenBank/DDBJ databases">
        <title>Acidithiobacillus ferrianus sp. nov.: a facultatively anaerobic and extremely acidophilic chemolithoautotroph.</title>
        <authorList>
            <person name="Norris P.R."/>
            <person name="Falagan C."/>
            <person name="Moya-Beltran A."/>
            <person name="Castro M."/>
            <person name="Quatrini R."/>
            <person name="Johnson D.B."/>
        </authorList>
    </citation>
    <scope>NUCLEOTIDE SEQUENCE [LARGE SCALE GENOMIC DNA]</scope>
    <source>
        <strain evidence="9">MG</strain>
    </source>
</reference>
<dbReference type="InterPro" id="IPR010971">
    <property type="entry name" value="UbiH/COQ6"/>
</dbReference>
<dbReference type="NCBIfam" id="TIGR01988">
    <property type="entry name" value="Ubi-OHases"/>
    <property type="match status" value="1"/>
</dbReference>
<organism evidence="9">
    <name type="scientific">Acidithiobacillus ferrianus</name>
    <dbReference type="NCBI Taxonomy" id="2678518"/>
    <lineage>
        <taxon>Bacteria</taxon>
        <taxon>Pseudomonadati</taxon>
        <taxon>Pseudomonadota</taxon>
        <taxon>Acidithiobacillia</taxon>
        <taxon>Acidithiobacillales</taxon>
        <taxon>Acidithiobacillaceae</taxon>
        <taxon>Acidithiobacillus</taxon>
    </lineage>
</organism>
<dbReference type="InterPro" id="IPR002938">
    <property type="entry name" value="FAD-bd"/>
</dbReference>
<dbReference type="RefSeq" id="WP_163099406.1">
    <property type="nucleotide sequence ID" value="NZ_CP127523.1"/>
</dbReference>
<accession>A0A845UD58</accession>
<evidence type="ECO:0000256" key="5">
    <source>
        <dbReference type="ARBA" id="ARBA00022827"/>
    </source>
</evidence>